<keyword evidence="1" id="KW-1133">Transmembrane helix</keyword>
<sequence>MICEPLFDGFHHFTLASDSCVLTLFFWFFRPYQSVPKVRLNQLIQSHSISFSLCPTRCNSALSLANPCRPALFPHPSFASPSLSLAQDNSFNPPLLFALPLSLSFLSILKKPNPPPLSPSTPPICFPPPFVVFPSPPFAPLLD</sequence>
<evidence type="ECO:0000256" key="1">
    <source>
        <dbReference type="SAM" id="Phobius"/>
    </source>
</evidence>
<keyword evidence="3" id="KW-1185">Reference proteome</keyword>
<keyword evidence="1" id="KW-0812">Transmembrane</keyword>
<protein>
    <submittedName>
        <fullName evidence="2">Uncharacterized protein</fullName>
    </submittedName>
</protein>
<feature type="transmembrane region" description="Helical" evidence="1">
    <location>
        <begin position="12"/>
        <end position="29"/>
    </location>
</feature>
<organism evidence="2 3">
    <name type="scientific">Aspergillus brasiliensis (strain CBS 101740 / IMI 381727 / IBT 21946)</name>
    <dbReference type="NCBI Taxonomy" id="767769"/>
    <lineage>
        <taxon>Eukaryota</taxon>
        <taxon>Fungi</taxon>
        <taxon>Dikarya</taxon>
        <taxon>Ascomycota</taxon>
        <taxon>Pezizomycotina</taxon>
        <taxon>Eurotiomycetes</taxon>
        <taxon>Eurotiomycetidae</taxon>
        <taxon>Eurotiales</taxon>
        <taxon>Aspergillaceae</taxon>
        <taxon>Aspergillus</taxon>
        <taxon>Aspergillus subgen. Circumdati</taxon>
    </lineage>
</organism>
<proteinExistence type="predicted"/>
<dbReference type="Proteomes" id="UP000184499">
    <property type="component" value="Unassembled WGS sequence"/>
</dbReference>
<gene>
    <name evidence="2" type="ORF">ASPBRDRAFT_457597</name>
</gene>
<dbReference type="RefSeq" id="XP_067481918.1">
    <property type="nucleotide sequence ID" value="XM_067625482.1"/>
</dbReference>
<accession>A0A1L9USU7</accession>
<reference evidence="3" key="1">
    <citation type="journal article" date="2017" name="Genome Biol.">
        <title>Comparative genomics reveals high biological diversity and specific adaptations in the industrially and medically important fungal genus Aspergillus.</title>
        <authorList>
            <person name="de Vries R.P."/>
            <person name="Riley R."/>
            <person name="Wiebenga A."/>
            <person name="Aguilar-Osorio G."/>
            <person name="Amillis S."/>
            <person name="Uchima C.A."/>
            <person name="Anderluh G."/>
            <person name="Asadollahi M."/>
            <person name="Askin M."/>
            <person name="Barry K."/>
            <person name="Battaglia E."/>
            <person name="Bayram O."/>
            <person name="Benocci T."/>
            <person name="Braus-Stromeyer S.A."/>
            <person name="Caldana C."/>
            <person name="Canovas D."/>
            <person name="Cerqueira G.C."/>
            <person name="Chen F."/>
            <person name="Chen W."/>
            <person name="Choi C."/>
            <person name="Clum A."/>
            <person name="Dos Santos R.A."/>
            <person name="Damasio A.R."/>
            <person name="Diallinas G."/>
            <person name="Emri T."/>
            <person name="Fekete E."/>
            <person name="Flipphi M."/>
            <person name="Freyberg S."/>
            <person name="Gallo A."/>
            <person name="Gournas C."/>
            <person name="Habgood R."/>
            <person name="Hainaut M."/>
            <person name="Harispe M.L."/>
            <person name="Henrissat B."/>
            <person name="Hilden K.S."/>
            <person name="Hope R."/>
            <person name="Hossain A."/>
            <person name="Karabika E."/>
            <person name="Karaffa L."/>
            <person name="Karanyi Z."/>
            <person name="Krasevec N."/>
            <person name="Kuo A."/>
            <person name="Kusch H."/>
            <person name="LaButti K."/>
            <person name="Lagendijk E.L."/>
            <person name="Lapidus A."/>
            <person name="Levasseur A."/>
            <person name="Lindquist E."/>
            <person name="Lipzen A."/>
            <person name="Logrieco A.F."/>
            <person name="MacCabe A."/>
            <person name="Maekelae M.R."/>
            <person name="Malavazi I."/>
            <person name="Melin P."/>
            <person name="Meyer V."/>
            <person name="Mielnichuk N."/>
            <person name="Miskei M."/>
            <person name="Molnar A.P."/>
            <person name="Mule G."/>
            <person name="Ngan C.Y."/>
            <person name="Orejas M."/>
            <person name="Orosz E."/>
            <person name="Ouedraogo J.P."/>
            <person name="Overkamp K.M."/>
            <person name="Park H.-S."/>
            <person name="Perrone G."/>
            <person name="Piumi F."/>
            <person name="Punt P.J."/>
            <person name="Ram A.F."/>
            <person name="Ramon A."/>
            <person name="Rauscher S."/>
            <person name="Record E."/>
            <person name="Riano-Pachon D.M."/>
            <person name="Robert V."/>
            <person name="Roehrig J."/>
            <person name="Ruller R."/>
            <person name="Salamov A."/>
            <person name="Salih N.S."/>
            <person name="Samson R.A."/>
            <person name="Sandor E."/>
            <person name="Sanguinetti M."/>
            <person name="Schuetze T."/>
            <person name="Sepcic K."/>
            <person name="Shelest E."/>
            <person name="Sherlock G."/>
            <person name="Sophianopoulou V."/>
            <person name="Squina F.M."/>
            <person name="Sun H."/>
            <person name="Susca A."/>
            <person name="Todd R.B."/>
            <person name="Tsang A."/>
            <person name="Unkles S.E."/>
            <person name="van de Wiele N."/>
            <person name="van Rossen-Uffink D."/>
            <person name="Oliveira J.V."/>
            <person name="Vesth T.C."/>
            <person name="Visser J."/>
            <person name="Yu J.-H."/>
            <person name="Zhou M."/>
            <person name="Andersen M.R."/>
            <person name="Archer D.B."/>
            <person name="Baker S.E."/>
            <person name="Benoit I."/>
            <person name="Brakhage A.A."/>
            <person name="Braus G.H."/>
            <person name="Fischer R."/>
            <person name="Frisvad J.C."/>
            <person name="Goldman G.H."/>
            <person name="Houbraken J."/>
            <person name="Oakley B."/>
            <person name="Pocsi I."/>
            <person name="Scazzocchio C."/>
            <person name="Seiboth B."/>
            <person name="vanKuyk P.A."/>
            <person name="Wortman J."/>
            <person name="Dyer P.S."/>
            <person name="Grigoriev I.V."/>
        </authorList>
    </citation>
    <scope>NUCLEOTIDE SEQUENCE [LARGE SCALE GENOMIC DNA]</scope>
    <source>
        <strain evidence="3">CBS 101740 / IMI 381727 / IBT 21946</strain>
    </source>
</reference>
<dbReference type="VEuPathDB" id="FungiDB:ASPBRDRAFT_457597"/>
<evidence type="ECO:0000313" key="3">
    <source>
        <dbReference type="Proteomes" id="UP000184499"/>
    </source>
</evidence>
<dbReference type="EMBL" id="KV878681">
    <property type="protein sequence ID" value="OJJ74670.1"/>
    <property type="molecule type" value="Genomic_DNA"/>
</dbReference>
<evidence type="ECO:0000313" key="2">
    <source>
        <dbReference type="EMBL" id="OJJ74670.1"/>
    </source>
</evidence>
<keyword evidence="1" id="KW-0472">Membrane</keyword>
<dbReference type="GeneID" id="93577970"/>
<dbReference type="AlphaFoldDB" id="A0A1L9USU7"/>
<name>A0A1L9USU7_ASPBC</name>